<gene>
    <name evidence="6 8" type="primary">purN</name>
    <name evidence="8" type="ORF">RT717_24565</name>
</gene>
<dbReference type="GO" id="GO:0004644">
    <property type="term" value="F:phosphoribosylglycinamide formyltransferase activity"/>
    <property type="evidence" value="ECO:0007669"/>
    <property type="project" value="UniProtKB-EC"/>
</dbReference>
<comment type="similarity">
    <text evidence="4 6">Belongs to the GART family.</text>
</comment>
<dbReference type="PANTHER" id="PTHR43369:SF2">
    <property type="entry name" value="PHOSPHORIBOSYLGLYCINAMIDE FORMYLTRANSFERASE"/>
    <property type="match status" value="1"/>
</dbReference>
<evidence type="ECO:0000256" key="2">
    <source>
        <dbReference type="ARBA" id="ARBA00022679"/>
    </source>
</evidence>
<reference evidence="8 9" key="1">
    <citation type="journal article" date="2023" name="Microbiol. Resour. Announc.">
        <title>Complete Genome Sequence of Imperialibacter roseus strain P4T.</title>
        <authorList>
            <person name="Tizabi D.R."/>
            <person name="Bachvaroff T."/>
            <person name="Hill R.T."/>
        </authorList>
    </citation>
    <scope>NUCLEOTIDE SEQUENCE [LARGE SCALE GENOMIC DNA]</scope>
    <source>
        <strain evidence="8 9">P4T</strain>
    </source>
</reference>
<evidence type="ECO:0000256" key="1">
    <source>
        <dbReference type="ARBA" id="ARBA00005054"/>
    </source>
</evidence>
<dbReference type="RefSeq" id="WP_317488979.1">
    <property type="nucleotide sequence ID" value="NZ_CP136051.1"/>
</dbReference>
<keyword evidence="9" id="KW-1185">Reference proteome</keyword>
<dbReference type="Gene3D" id="3.40.50.170">
    <property type="entry name" value="Formyl transferase, N-terminal domain"/>
    <property type="match status" value="1"/>
</dbReference>
<keyword evidence="2 6" id="KW-0808">Transferase</keyword>
<feature type="binding site" evidence="6">
    <location>
        <position position="103"/>
    </location>
    <ligand>
        <name>(6R)-10-formyltetrahydrofolate</name>
        <dbReference type="ChEBI" id="CHEBI:195366"/>
    </ligand>
</feature>
<dbReference type="HAMAP" id="MF_01930">
    <property type="entry name" value="PurN"/>
    <property type="match status" value="1"/>
</dbReference>
<comment type="caution">
    <text evidence="6">Lacks conserved residue(s) required for the propagation of feature annotation.</text>
</comment>
<dbReference type="EC" id="2.1.2.2" evidence="6"/>
<dbReference type="InterPro" id="IPR001555">
    <property type="entry name" value="GART_AS"/>
</dbReference>
<organism evidence="8 9">
    <name type="scientific">Imperialibacter roseus</name>
    <dbReference type="NCBI Taxonomy" id="1324217"/>
    <lineage>
        <taxon>Bacteria</taxon>
        <taxon>Pseudomonadati</taxon>
        <taxon>Bacteroidota</taxon>
        <taxon>Cytophagia</taxon>
        <taxon>Cytophagales</taxon>
        <taxon>Flammeovirgaceae</taxon>
        <taxon>Imperialibacter</taxon>
    </lineage>
</organism>
<feature type="domain" description="Formyl transferase N-terminal" evidence="7">
    <location>
        <begin position="3"/>
        <end position="183"/>
    </location>
</feature>
<dbReference type="Pfam" id="PF00551">
    <property type="entry name" value="Formyl_trans_N"/>
    <property type="match status" value="1"/>
</dbReference>
<dbReference type="InterPro" id="IPR004607">
    <property type="entry name" value="GART"/>
</dbReference>
<feature type="active site" description="Proton donor" evidence="6">
    <location>
        <position position="105"/>
    </location>
</feature>
<dbReference type="PANTHER" id="PTHR43369">
    <property type="entry name" value="PHOSPHORIBOSYLGLYCINAMIDE FORMYLTRANSFERASE"/>
    <property type="match status" value="1"/>
</dbReference>
<dbReference type="InterPro" id="IPR036477">
    <property type="entry name" value="Formyl_transf_N_sf"/>
</dbReference>
<comment type="function">
    <text evidence="6">Catalyzes the transfer of a formyl group from 10-formyltetrahydrofolate to 5-phospho-ribosyl-glycinamide (GAR), producing 5-phospho-ribosyl-N-formylglycinamide (FGAR) and tetrahydrofolate.</text>
</comment>
<comment type="pathway">
    <text evidence="1 6">Purine metabolism; IMP biosynthesis via de novo pathway; N(2)-formyl-N(1)-(5-phospho-D-ribosyl)glycinamide from N(1)-(5-phospho-D-ribosyl)glycinamide (10-formyl THF route): step 1/1.</text>
</comment>
<proteinExistence type="inferred from homology"/>
<sequence length="189" mass="20927">MKKNLAIFASGSGTNAENIVNHFKGNSDVAVKLILSNKKDAGVLQRAKKLGIPSHVFSRPDFYENNNVLEVLKAHSVDWVVLAGFLWLIPGNLIKAFPDKIINIHPALLPKFGGKGMYGDRVHQAVIQAGEKDSGITIHLVNEKYDEGKILFQASCDIEKDETPQSLAAKIHQLEYAYFPQVIHDQVVQ</sequence>
<name>A0ABZ0IP10_9BACT</name>
<protein>
    <recommendedName>
        <fullName evidence="6">Phosphoribosylglycinamide formyltransferase</fullName>
        <ecNumber evidence="6">2.1.2.2</ecNumber>
    </recommendedName>
    <alternativeName>
        <fullName evidence="6">5'-phosphoribosylglycinamide transformylase</fullName>
    </alternativeName>
    <alternativeName>
        <fullName evidence="6">GAR transformylase</fullName>
        <shortName evidence="6">GART</shortName>
    </alternativeName>
</protein>
<dbReference type="CDD" id="cd08645">
    <property type="entry name" value="FMT_core_GART"/>
    <property type="match status" value="1"/>
</dbReference>
<dbReference type="InterPro" id="IPR002376">
    <property type="entry name" value="Formyl_transf_N"/>
</dbReference>
<dbReference type="NCBIfam" id="TIGR00639">
    <property type="entry name" value="PurN"/>
    <property type="match status" value="1"/>
</dbReference>
<feature type="binding site" evidence="6">
    <location>
        <begin position="13"/>
        <end position="15"/>
    </location>
    <ligand>
        <name>N(1)-(5-phospho-beta-D-ribosyl)glycinamide</name>
        <dbReference type="ChEBI" id="CHEBI:143788"/>
    </ligand>
</feature>
<evidence type="ECO:0000256" key="5">
    <source>
        <dbReference type="ARBA" id="ARBA00047664"/>
    </source>
</evidence>
<evidence type="ECO:0000256" key="4">
    <source>
        <dbReference type="ARBA" id="ARBA00038440"/>
    </source>
</evidence>
<dbReference type="Proteomes" id="UP001302349">
    <property type="component" value="Chromosome"/>
</dbReference>
<feature type="site" description="Raises pKa of active site His" evidence="6">
    <location>
        <position position="146"/>
    </location>
</feature>
<evidence type="ECO:0000313" key="9">
    <source>
        <dbReference type="Proteomes" id="UP001302349"/>
    </source>
</evidence>
<evidence type="ECO:0000256" key="6">
    <source>
        <dbReference type="HAMAP-Rule" id="MF_01930"/>
    </source>
</evidence>
<comment type="catalytic activity">
    <reaction evidence="5 6">
        <text>N(1)-(5-phospho-beta-D-ribosyl)glycinamide + (6R)-10-formyltetrahydrofolate = N(2)-formyl-N(1)-(5-phospho-beta-D-ribosyl)glycinamide + (6S)-5,6,7,8-tetrahydrofolate + H(+)</text>
        <dbReference type="Rhea" id="RHEA:15053"/>
        <dbReference type="ChEBI" id="CHEBI:15378"/>
        <dbReference type="ChEBI" id="CHEBI:57453"/>
        <dbReference type="ChEBI" id="CHEBI:143788"/>
        <dbReference type="ChEBI" id="CHEBI:147286"/>
        <dbReference type="ChEBI" id="CHEBI:195366"/>
        <dbReference type="EC" id="2.1.2.2"/>
    </reaction>
</comment>
<accession>A0ABZ0IP10</accession>
<evidence type="ECO:0000259" key="7">
    <source>
        <dbReference type="Pfam" id="PF00551"/>
    </source>
</evidence>
<evidence type="ECO:0000313" key="8">
    <source>
        <dbReference type="EMBL" id="WOK06252.1"/>
    </source>
</evidence>
<evidence type="ECO:0000256" key="3">
    <source>
        <dbReference type="ARBA" id="ARBA00022755"/>
    </source>
</evidence>
<dbReference type="EMBL" id="CP136051">
    <property type="protein sequence ID" value="WOK06252.1"/>
    <property type="molecule type" value="Genomic_DNA"/>
</dbReference>
<dbReference type="SUPFAM" id="SSF53328">
    <property type="entry name" value="Formyltransferase"/>
    <property type="match status" value="1"/>
</dbReference>
<dbReference type="PROSITE" id="PS00373">
    <property type="entry name" value="GART"/>
    <property type="match status" value="1"/>
</dbReference>
<keyword evidence="3 6" id="KW-0658">Purine biosynthesis</keyword>